<organism evidence="2 3">
    <name type="scientific">Litomosoides sigmodontis</name>
    <name type="common">Filarial nematode worm</name>
    <dbReference type="NCBI Taxonomy" id="42156"/>
    <lineage>
        <taxon>Eukaryota</taxon>
        <taxon>Metazoa</taxon>
        <taxon>Ecdysozoa</taxon>
        <taxon>Nematoda</taxon>
        <taxon>Chromadorea</taxon>
        <taxon>Rhabditida</taxon>
        <taxon>Spirurina</taxon>
        <taxon>Spiruromorpha</taxon>
        <taxon>Filarioidea</taxon>
        <taxon>Onchocercidae</taxon>
        <taxon>Litomosoides</taxon>
    </lineage>
</organism>
<sequence length="104" mass="11939">MELDLLNCGEQLCPSLLSDPKLLCMLAAEPDTLDSWSNNKLLSISQHRNTSVHAYIYSMVELLAMHFKKQIYSENTGQNRHILKLKRKAKRDNEIKVPRNTSTP</sequence>
<evidence type="ECO:0000313" key="2">
    <source>
        <dbReference type="EMBL" id="VDK71184.1"/>
    </source>
</evidence>
<proteinExistence type="predicted"/>
<evidence type="ECO:0000256" key="1">
    <source>
        <dbReference type="SAM" id="MobiDB-lite"/>
    </source>
</evidence>
<evidence type="ECO:0000313" key="3">
    <source>
        <dbReference type="Proteomes" id="UP000277928"/>
    </source>
</evidence>
<dbReference type="Proteomes" id="UP000277928">
    <property type="component" value="Unassembled WGS sequence"/>
</dbReference>
<reference evidence="2 3" key="1">
    <citation type="submission" date="2018-08" db="EMBL/GenBank/DDBJ databases">
        <authorList>
            <person name="Laetsch R D."/>
            <person name="Stevens L."/>
            <person name="Kumar S."/>
            <person name="Blaxter L. M."/>
        </authorList>
    </citation>
    <scope>NUCLEOTIDE SEQUENCE [LARGE SCALE GENOMIC DNA]</scope>
</reference>
<name>A0A3P6TYY8_LITSI</name>
<keyword evidence="3" id="KW-1185">Reference proteome</keyword>
<accession>A0A3P6TYY8</accession>
<gene>
    <name evidence="2" type="ORF">NLS_LOCUS1346</name>
</gene>
<feature type="region of interest" description="Disordered" evidence="1">
    <location>
        <begin position="82"/>
        <end position="104"/>
    </location>
</feature>
<dbReference type="AlphaFoldDB" id="A0A3P6TYY8"/>
<dbReference type="EMBL" id="UYRX01000046">
    <property type="protein sequence ID" value="VDK71184.1"/>
    <property type="molecule type" value="Genomic_DNA"/>
</dbReference>
<protein>
    <submittedName>
        <fullName evidence="2">Uncharacterized protein</fullName>
    </submittedName>
</protein>